<sequence length="1489" mass="161317">MDTPPLILGLSVEGVTIGNNPQPNHSEKPFESCRSAYAASTPTSIVSWPQQTFDGRSALSVAVGCDEGSCYIFEPKPDPSQAEGIPALVIAQPRPVRRGPSSPQGVASPLPSRFKKSPSPTPSGTSLGSGSRFTQHSYTPSLITAPRASFASSSLSKAQVEAPKLHVDYGDEPEHLRSMLKTNRTDGYRRASNATSSTTESEPTSPTTATTDDGIAQSQSAVSPQIVTSPEGLPPPPTLYTRSSSSRSDGAGLPDLQLRLRVLPPRIGFGHGVSCLKLLEGNSILACLQESGYLSLFSTTDGRCIASSRIDQDFPRIKPPIGSKPVPTIPPIFQWKNMRVAQDGQSTLLFLAAQAAEPDGCHQLRITVIRVLSAYERAFTSEPDDITEKVGDWLTDGATASCVGLHLDTRGELSIYRVTADSHLIFQPVQFLPHPPSPSASTLGPGDGIPRADESSGFLPLPLSQSLNQIGHQLKLPNPFSKSSHSKSLSFRYSRYRTLSKSFGSTTIEEQNLNPSRVELGDEVDAGVFEWGSGMSEEQLPEISGLTLATFANGTKVMGCAWSLNRCSVFRLETRDRKKVRTLTNHSGDGIQHVSWLNSETYALSSFGEVQVYSVKTTDANNDDVSGDAWFLDESIDVIHRYDLPSASDTALRLSTTVKVRAYYSVSPGGGNNGFVFDFTVNAFVNSRPKAVSRKSARRKDTQTVGGNRRLWSPGPKNTDPTRVHAVLPLGFDTVILGLGDGRIAKATMEELFVQRFCPLPSGSAVKANSGLEWPVISLERVRNNRTEEEFIVGGSFEGSIAVWNLSDLQLRARWTVFATPLLSVIDLSAEEEHAGRLKDCILCVAEHGTIAVISVDSMQLLYLIPGATSPLERLCLGEDNLLLIYADASKARLWDLKTQEFWRSMTKAKAEELLEQGGWFEVCVEHEGPRFTGETCFGYTKNVLGGNDIIFIDVGELIRAGMTTITKKPSSALATTDLGSPAILRAWMYLHPILSALLAMQLDDPDFDELCLGLLGSRSAGVVPACSLAGYKGAIALSCTPFDRGAWVRSSEYNSALLLAILSLLKAGSAFEEWDSLTSQMSTYLINNLYQIVGDGFKSPSLEALTSHWFNPCFEVKQSARSLLGAQIQRLSEKQACDIVDEGRYRLPSVQPDNLKDAPYSATALVVVGHVAVEHHASIPTETLTDVAKSVALYLHDESSPHRALAIELCSVGFHVWQHYVDAVNVLRALFDLATSPGAKKEGAGAAPGPASGVGPQARSAVLQIASTNTPLFMTTLTMDIASPKSVEHRRSVLQLIAFIIKKKPLVLYPNLTRLVEAVIKSLDPNIASNREAVIDPAVEILGHVVRTFPTVDFHKATQRLALGTNEGAVIMYDLKTATRLYVLEGHKKRLTAVSFAPDGRRLVTASLDESVVMVWKVGSSFTSFFNPGAPPRQGGTGTEAYKVYPFNVGDEARMTVAGTLDWVAFEWTNDRTARLKIRDSALTFATA</sequence>
<gene>
    <name evidence="3" type="ORF">M407DRAFT_23692</name>
</gene>
<dbReference type="Proteomes" id="UP000054248">
    <property type="component" value="Unassembled WGS sequence"/>
</dbReference>
<proteinExistence type="predicted"/>
<dbReference type="InterPro" id="IPR049916">
    <property type="entry name" value="WDR72-like"/>
</dbReference>
<dbReference type="SUPFAM" id="SSF48371">
    <property type="entry name" value="ARM repeat"/>
    <property type="match status" value="1"/>
</dbReference>
<reference evidence="4" key="2">
    <citation type="submission" date="2015-01" db="EMBL/GenBank/DDBJ databases">
        <title>Evolutionary Origins and Diversification of the Mycorrhizal Mutualists.</title>
        <authorList>
            <consortium name="DOE Joint Genome Institute"/>
            <consortium name="Mycorrhizal Genomics Consortium"/>
            <person name="Kohler A."/>
            <person name="Kuo A."/>
            <person name="Nagy L.G."/>
            <person name="Floudas D."/>
            <person name="Copeland A."/>
            <person name="Barry K.W."/>
            <person name="Cichocki N."/>
            <person name="Veneault-Fourrey C."/>
            <person name="LaButti K."/>
            <person name="Lindquist E.A."/>
            <person name="Lipzen A."/>
            <person name="Lundell T."/>
            <person name="Morin E."/>
            <person name="Murat C."/>
            <person name="Riley R."/>
            <person name="Ohm R."/>
            <person name="Sun H."/>
            <person name="Tunlid A."/>
            <person name="Henrissat B."/>
            <person name="Grigoriev I.V."/>
            <person name="Hibbett D.S."/>
            <person name="Martin F."/>
        </authorList>
    </citation>
    <scope>NUCLEOTIDE SEQUENCE [LARGE SCALE GENOMIC DNA]</scope>
    <source>
        <strain evidence="4">MUT 4182</strain>
    </source>
</reference>
<dbReference type="PANTHER" id="PTHR44099:SF4">
    <property type="entry name" value="RABCONNECTIN-3B, ISOFORM A"/>
    <property type="match status" value="1"/>
</dbReference>
<feature type="compositionally biased region" description="Basic and acidic residues" evidence="2">
    <location>
        <begin position="180"/>
        <end position="189"/>
    </location>
</feature>
<dbReference type="SMART" id="SM00320">
    <property type="entry name" value="WD40"/>
    <property type="match status" value="4"/>
</dbReference>
<keyword evidence="4" id="KW-1185">Reference proteome</keyword>
<evidence type="ECO:0000256" key="2">
    <source>
        <dbReference type="SAM" id="MobiDB-lite"/>
    </source>
</evidence>
<dbReference type="PANTHER" id="PTHR44099">
    <property type="entry name" value="RABCONNECTIN-3B, ISOFORM A"/>
    <property type="match status" value="1"/>
</dbReference>
<dbReference type="Gene3D" id="2.130.10.10">
    <property type="entry name" value="YVTN repeat-like/Quinoprotein amine dehydrogenase"/>
    <property type="match status" value="2"/>
</dbReference>
<dbReference type="OrthoDB" id="338622at2759"/>
<organism evidence="3 4">
    <name type="scientific">Tulasnella calospora MUT 4182</name>
    <dbReference type="NCBI Taxonomy" id="1051891"/>
    <lineage>
        <taxon>Eukaryota</taxon>
        <taxon>Fungi</taxon>
        <taxon>Dikarya</taxon>
        <taxon>Basidiomycota</taxon>
        <taxon>Agaricomycotina</taxon>
        <taxon>Agaricomycetes</taxon>
        <taxon>Cantharellales</taxon>
        <taxon>Tulasnellaceae</taxon>
        <taxon>Tulasnella</taxon>
    </lineage>
</organism>
<dbReference type="InterPro" id="IPR001680">
    <property type="entry name" value="WD40_rpt"/>
</dbReference>
<evidence type="ECO:0000313" key="3">
    <source>
        <dbReference type="EMBL" id="KIO26999.1"/>
    </source>
</evidence>
<dbReference type="HOGENOM" id="CLU_001665_1_0_1"/>
<feature type="repeat" description="WD" evidence="1">
    <location>
        <begin position="1385"/>
        <end position="1415"/>
    </location>
</feature>
<name>A0A0C3QKN4_9AGAM</name>
<evidence type="ECO:0000313" key="4">
    <source>
        <dbReference type="Proteomes" id="UP000054248"/>
    </source>
</evidence>
<accession>A0A0C3QKN4</accession>
<dbReference type="InterPro" id="IPR036322">
    <property type="entry name" value="WD40_repeat_dom_sf"/>
</dbReference>
<dbReference type="GO" id="GO:0005737">
    <property type="term" value="C:cytoplasm"/>
    <property type="evidence" value="ECO:0007669"/>
    <property type="project" value="TreeGrafter"/>
</dbReference>
<dbReference type="STRING" id="1051891.A0A0C3QKN4"/>
<evidence type="ECO:0000256" key="1">
    <source>
        <dbReference type="PROSITE-ProRule" id="PRU00221"/>
    </source>
</evidence>
<dbReference type="InterPro" id="IPR015943">
    <property type="entry name" value="WD40/YVTN_repeat-like_dom_sf"/>
</dbReference>
<dbReference type="PROSITE" id="PS50082">
    <property type="entry name" value="WD_REPEATS_2"/>
    <property type="match status" value="1"/>
</dbReference>
<keyword evidence="1" id="KW-0853">WD repeat</keyword>
<feature type="compositionally biased region" description="Low complexity" evidence="2">
    <location>
        <begin position="122"/>
        <end position="131"/>
    </location>
</feature>
<dbReference type="Pfam" id="PF00400">
    <property type="entry name" value="WD40"/>
    <property type="match status" value="1"/>
</dbReference>
<dbReference type="EMBL" id="KN823015">
    <property type="protein sequence ID" value="KIO26999.1"/>
    <property type="molecule type" value="Genomic_DNA"/>
</dbReference>
<dbReference type="SUPFAM" id="SSF50978">
    <property type="entry name" value="WD40 repeat-like"/>
    <property type="match status" value="1"/>
</dbReference>
<feature type="region of interest" description="Disordered" evidence="2">
    <location>
        <begin position="180"/>
        <end position="251"/>
    </location>
</feature>
<feature type="compositionally biased region" description="Polar residues" evidence="2">
    <location>
        <begin position="216"/>
        <end position="228"/>
    </location>
</feature>
<protein>
    <submittedName>
        <fullName evidence="3">Uncharacterized protein</fullName>
    </submittedName>
</protein>
<feature type="compositionally biased region" description="Low complexity" evidence="2">
    <location>
        <begin position="194"/>
        <end position="211"/>
    </location>
</feature>
<feature type="region of interest" description="Disordered" evidence="2">
    <location>
        <begin position="692"/>
        <end position="718"/>
    </location>
</feature>
<dbReference type="SUPFAM" id="SSF50969">
    <property type="entry name" value="YVTN repeat-like/Quinoprotein amine dehydrogenase"/>
    <property type="match status" value="1"/>
</dbReference>
<dbReference type="PROSITE" id="PS50294">
    <property type="entry name" value="WD_REPEATS_REGION"/>
    <property type="match status" value="1"/>
</dbReference>
<dbReference type="InterPro" id="IPR011044">
    <property type="entry name" value="Quino_amine_DH_bsu"/>
</dbReference>
<reference evidence="3 4" key="1">
    <citation type="submission" date="2014-04" db="EMBL/GenBank/DDBJ databases">
        <authorList>
            <consortium name="DOE Joint Genome Institute"/>
            <person name="Kuo A."/>
            <person name="Girlanda M."/>
            <person name="Perotto S."/>
            <person name="Kohler A."/>
            <person name="Nagy L.G."/>
            <person name="Floudas D."/>
            <person name="Copeland A."/>
            <person name="Barry K.W."/>
            <person name="Cichocki N."/>
            <person name="Veneault-Fourrey C."/>
            <person name="LaButti K."/>
            <person name="Lindquist E.A."/>
            <person name="Lipzen A."/>
            <person name="Lundell T."/>
            <person name="Morin E."/>
            <person name="Murat C."/>
            <person name="Sun H."/>
            <person name="Tunlid A."/>
            <person name="Henrissat B."/>
            <person name="Grigoriev I.V."/>
            <person name="Hibbett D.S."/>
            <person name="Martin F."/>
            <person name="Nordberg H.P."/>
            <person name="Cantor M.N."/>
            <person name="Hua S.X."/>
        </authorList>
    </citation>
    <scope>NUCLEOTIDE SEQUENCE [LARGE SCALE GENOMIC DNA]</scope>
    <source>
        <strain evidence="3 4">MUT 4182</strain>
    </source>
</reference>
<dbReference type="InterPro" id="IPR016024">
    <property type="entry name" value="ARM-type_fold"/>
</dbReference>
<feature type="region of interest" description="Disordered" evidence="2">
    <location>
        <begin position="94"/>
        <end position="134"/>
    </location>
</feature>